<proteinExistence type="predicted"/>
<evidence type="ECO:0000313" key="2">
    <source>
        <dbReference type="RefSeq" id="XP_018007385.2"/>
    </source>
</evidence>
<dbReference type="Proteomes" id="UP000694843">
    <property type="component" value="Unplaced"/>
</dbReference>
<protein>
    <submittedName>
        <fullName evidence="2">Uncharacterized protein LOC108665168</fullName>
    </submittedName>
</protein>
<name>A0A8B7N1F7_HYAAZ</name>
<sequence>MSVAKPNRQCNYSIASRCLSVRNRFTSSSIQNCVNDKRRLSDGLESAPVCSQALTGDSGELGRRTNSEPRLVCLFSKYPQSTNNRYTLKECLSDVSLAAKKKSGGALPVLQENFVSVDALVANSDNLLRPPLPLKQKSRNCSGRIAGSPLARPQQLNVKACYSPEIKLQELLELDPDTFIFGKTEHTAAMERNRLHLNPVVSSTLPFPINTCLTYPTSPGGNEETDTTTSAYRSGHIDNLRYAFAPFASYYTYGNNLETSSAKYHLKATSTPALTSTPQPHITSVAATASSSGNIASEFDTPNDSLQRIGE</sequence>
<organism evidence="1 2">
    <name type="scientific">Hyalella azteca</name>
    <name type="common">Amphipod</name>
    <dbReference type="NCBI Taxonomy" id="294128"/>
    <lineage>
        <taxon>Eukaryota</taxon>
        <taxon>Metazoa</taxon>
        <taxon>Ecdysozoa</taxon>
        <taxon>Arthropoda</taxon>
        <taxon>Crustacea</taxon>
        <taxon>Multicrustacea</taxon>
        <taxon>Malacostraca</taxon>
        <taxon>Eumalacostraca</taxon>
        <taxon>Peracarida</taxon>
        <taxon>Amphipoda</taxon>
        <taxon>Senticaudata</taxon>
        <taxon>Talitrida</taxon>
        <taxon>Talitroidea</taxon>
        <taxon>Hyalellidae</taxon>
        <taxon>Hyalella</taxon>
    </lineage>
</organism>
<evidence type="ECO:0000313" key="1">
    <source>
        <dbReference type="Proteomes" id="UP000694843"/>
    </source>
</evidence>
<gene>
    <name evidence="2" type="primary">LOC108665168</name>
</gene>
<dbReference type="GeneID" id="108665168"/>
<accession>A0A8B7N1F7</accession>
<dbReference type="RefSeq" id="XP_018007385.2">
    <property type="nucleotide sequence ID" value="XM_018151896.2"/>
</dbReference>
<keyword evidence="1" id="KW-1185">Reference proteome</keyword>
<dbReference type="AlphaFoldDB" id="A0A8B7N1F7"/>
<reference evidence="2" key="1">
    <citation type="submission" date="2025-08" db="UniProtKB">
        <authorList>
            <consortium name="RefSeq"/>
        </authorList>
    </citation>
    <scope>IDENTIFICATION</scope>
    <source>
        <tissue evidence="2">Whole organism</tissue>
    </source>
</reference>
<dbReference type="KEGG" id="hazt:108665168"/>